<dbReference type="Pfam" id="PF03710">
    <property type="entry name" value="GlnE"/>
    <property type="match status" value="2"/>
</dbReference>
<evidence type="ECO:0000259" key="9">
    <source>
        <dbReference type="Pfam" id="PF08335"/>
    </source>
</evidence>
<evidence type="ECO:0000256" key="3">
    <source>
        <dbReference type="ARBA" id="ARBA00022741"/>
    </source>
</evidence>
<keyword evidence="6 7" id="KW-0511">Multifunctional enzyme</keyword>
<evidence type="ECO:0000313" key="11">
    <source>
        <dbReference type="Proteomes" id="UP000256478"/>
    </source>
</evidence>
<comment type="cofactor">
    <cofactor evidence="7">
        <name>Mg(2+)</name>
        <dbReference type="ChEBI" id="CHEBI:18420"/>
    </cofactor>
</comment>
<comment type="caution">
    <text evidence="10">The sequence shown here is derived from an EMBL/GenBank/DDBJ whole genome shotgun (WGS) entry which is preliminary data.</text>
</comment>
<gene>
    <name evidence="7" type="primary">glnE</name>
    <name evidence="10" type="ORF">DXX93_16210</name>
</gene>
<comment type="catalytic activity">
    <reaction evidence="7">
        <text>[glutamine synthetase]-L-tyrosine + ATP = [glutamine synthetase]-O(4)-(5'-adenylyl)-L-tyrosine + diphosphate</text>
        <dbReference type="Rhea" id="RHEA:18589"/>
        <dbReference type="Rhea" id="RHEA-COMP:10660"/>
        <dbReference type="Rhea" id="RHEA-COMP:10661"/>
        <dbReference type="ChEBI" id="CHEBI:30616"/>
        <dbReference type="ChEBI" id="CHEBI:33019"/>
        <dbReference type="ChEBI" id="CHEBI:46858"/>
        <dbReference type="ChEBI" id="CHEBI:83624"/>
        <dbReference type="EC" id="2.7.7.42"/>
    </reaction>
</comment>
<dbReference type="Gene3D" id="1.20.120.1510">
    <property type="match status" value="1"/>
</dbReference>
<dbReference type="InterPro" id="IPR005190">
    <property type="entry name" value="GlnE_rpt_dom"/>
</dbReference>
<dbReference type="CDD" id="cd05401">
    <property type="entry name" value="NT_GlnE_GlnD_like"/>
    <property type="match status" value="2"/>
</dbReference>
<comment type="catalytic activity">
    <reaction evidence="7">
        <text>[glutamine synthetase]-O(4)-(5'-adenylyl)-L-tyrosine + phosphate = [glutamine synthetase]-L-tyrosine + ADP</text>
        <dbReference type="Rhea" id="RHEA:43716"/>
        <dbReference type="Rhea" id="RHEA-COMP:10660"/>
        <dbReference type="Rhea" id="RHEA-COMP:10661"/>
        <dbReference type="ChEBI" id="CHEBI:43474"/>
        <dbReference type="ChEBI" id="CHEBI:46858"/>
        <dbReference type="ChEBI" id="CHEBI:83624"/>
        <dbReference type="ChEBI" id="CHEBI:456216"/>
        <dbReference type="EC" id="2.7.7.89"/>
    </reaction>
</comment>
<evidence type="ECO:0000256" key="7">
    <source>
        <dbReference type="HAMAP-Rule" id="MF_00802"/>
    </source>
</evidence>
<dbReference type="HAMAP" id="MF_00802">
    <property type="entry name" value="GlnE"/>
    <property type="match status" value="1"/>
</dbReference>
<dbReference type="EC" id="2.7.7.89" evidence="7"/>
<feature type="region of interest" description="Adenylyl removase" evidence="7">
    <location>
        <begin position="1"/>
        <end position="457"/>
    </location>
</feature>
<feature type="domain" description="PII-uridylyltransferase/Glutamine-synthetase adenylyltransferase" evidence="9">
    <location>
        <begin position="312"/>
        <end position="450"/>
    </location>
</feature>
<evidence type="ECO:0000256" key="2">
    <source>
        <dbReference type="ARBA" id="ARBA00022695"/>
    </source>
</evidence>
<dbReference type="SUPFAM" id="SSF81301">
    <property type="entry name" value="Nucleotidyltransferase"/>
    <property type="match status" value="2"/>
</dbReference>
<dbReference type="GO" id="GO:0005829">
    <property type="term" value="C:cytosol"/>
    <property type="evidence" value="ECO:0007669"/>
    <property type="project" value="TreeGrafter"/>
</dbReference>
<dbReference type="GO" id="GO:0005524">
    <property type="term" value="F:ATP binding"/>
    <property type="evidence" value="ECO:0007669"/>
    <property type="project" value="UniProtKB-UniRule"/>
</dbReference>
<accession>A0A3E0TVK1</accession>
<keyword evidence="1 7" id="KW-0808">Transferase</keyword>
<dbReference type="Proteomes" id="UP000256478">
    <property type="component" value="Unassembled WGS sequence"/>
</dbReference>
<dbReference type="AlphaFoldDB" id="A0A3E0TVK1"/>
<proteinExistence type="inferred from homology"/>
<keyword evidence="3 7" id="KW-0547">Nucleotide-binding</keyword>
<dbReference type="InterPro" id="IPR023057">
    <property type="entry name" value="GlnE"/>
</dbReference>
<dbReference type="SUPFAM" id="SSF81593">
    <property type="entry name" value="Nucleotidyltransferase substrate binding subunit/domain"/>
    <property type="match status" value="2"/>
</dbReference>
<dbReference type="GO" id="GO:0047388">
    <property type="term" value="F:[glutamine synthetase]-adenylyl-L-tyrosine phosphorylase activity"/>
    <property type="evidence" value="ECO:0007669"/>
    <property type="project" value="UniProtKB-EC"/>
</dbReference>
<keyword evidence="4 7" id="KW-0067">ATP-binding</keyword>
<dbReference type="PANTHER" id="PTHR30621:SF0">
    <property type="entry name" value="BIFUNCTIONAL GLUTAMINE SYNTHETASE ADENYLYLTRANSFERASE_ADENYLYL-REMOVING ENZYME"/>
    <property type="match status" value="1"/>
</dbReference>
<organism evidence="10 11">
    <name type="scientific">Thalassotalea euphylliae</name>
    <dbReference type="NCBI Taxonomy" id="1655234"/>
    <lineage>
        <taxon>Bacteria</taxon>
        <taxon>Pseudomonadati</taxon>
        <taxon>Pseudomonadota</taxon>
        <taxon>Gammaproteobacteria</taxon>
        <taxon>Alteromonadales</taxon>
        <taxon>Colwelliaceae</taxon>
        <taxon>Thalassotalea</taxon>
    </lineage>
</organism>
<keyword evidence="2 7" id="KW-0548">Nucleotidyltransferase</keyword>
<evidence type="ECO:0000313" key="10">
    <source>
        <dbReference type="EMBL" id="REL27952.1"/>
    </source>
</evidence>
<dbReference type="GO" id="GO:0008882">
    <property type="term" value="F:[glutamate-ammonia-ligase] adenylyltransferase activity"/>
    <property type="evidence" value="ECO:0007669"/>
    <property type="project" value="UniProtKB-UniRule"/>
</dbReference>
<dbReference type="Gene3D" id="1.20.120.330">
    <property type="entry name" value="Nucleotidyltransferases domain 2"/>
    <property type="match status" value="2"/>
</dbReference>
<dbReference type="Gene3D" id="1.10.4050.10">
    <property type="entry name" value="Glutamine synthase adenylyltransferase GlnE"/>
    <property type="match status" value="1"/>
</dbReference>
<dbReference type="Pfam" id="PF08335">
    <property type="entry name" value="GlnD_UR_UTase"/>
    <property type="match status" value="2"/>
</dbReference>
<dbReference type="RefSeq" id="WP_116009016.1">
    <property type="nucleotide sequence ID" value="NZ_QUOU01000001.1"/>
</dbReference>
<dbReference type="EC" id="2.7.7.42" evidence="7"/>
<evidence type="ECO:0000256" key="1">
    <source>
        <dbReference type="ARBA" id="ARBA00022679"/>
    </source>
</evidence>
<protein>
    <recommendedName>
        <fullName evidence="7">Bifunctional glutamine synthetase adenylyltransferase/adenylyl-removing enzyme</fullName>
    </recommendedName>
    <alternativeName>
        <fullName evidence="7">ATP:glutamine synthetase adenylyltransferase</fullName>
    </alternativeName>
    <alternativeName>
        <fullName evidence="7">ATase</fullName>
    </alternativeName>
    <domain>
        <recommendedName>
            <fullName evidence="7">Glutamine synthetase adenylyl-L-tyrosine phosphorylase</fullName>
            <ecNumber evidence="7">2.7.7.89</ecNumber>
        </recommendedName>
        <alternativeName>
            <fullName evidence="7">Adenylyl removase</fullName>
            <shortName evidence="7">AR</shortName>
            <shortName evidence="7">AT-N</shortName>
        </alternativeName>
    </domain>
    <domain>
        <recommendedName>
            <fullName evidence="7">Glutamine synthetase adenylyl transferase</fullName>
            <ecNumber evidence="7">2.7.7.42</ecNumber>
        </recommendedName>
        <alternativeName>
            <fullName evidence="7">Adenylyl transferase</fullName>
            <shortName evidence="7">AT</shortName>
            <shortName evidence="7">AT-C</shortName>
        </alternativeName>
    </domain>
</protein>
<name>A0A3E0TVK1_9GAMM</name>
<dbReference type="InterPro" id="IPR013546">
    <property type="entry name" value="PII_UdlTrfase/GS_AdlTrfase"/>
</dbReference>
<dbReference type="GO" id="GO:0016874">
    <property type="term" value="F:ligase activity"/>
    <property type="evidence" value="ECO:0007669"/>
    <property type="project" value="UniProtKB-KW"/>
</dbReference>
<dbReference type="EMBL" id="QUOU01000001">
    <property type="protein sequence ID" value="REL27952.1"/>
    <property type="molecule type" value="Genomic_DNA"/>
</dbReference>
<evidence type="ECO:0000256" key="6">
    <source>
        <dbReference type="ARBA" id="ARBA00023268"/>
    </source>
</evidence>
<feature type="domain" description="Glutamate-ammonia ligase adenylyltransferase repeated" evidence="8">
    <location>
        <begin position="567"/>
        <end position="818"/>
    </location>
</feature>
<dbReference type="FunFam" id="1.20.120.330:FF:000005">
    <property type="entry name" value="Bifunctional glutamine synthetase adenylyltransferase/adenylyl-removing enzyme"/>
    <property type="match status" value="1"/>
</dbReference>
<comment type="similarity">
    <text evidence="7">Belongs to the GlnE family.</text>
</comment>
<evidence type="ECO:0000259" key="8">
    <source>
        <dbReference type="Pfam" id="PF03710"/>
    </source>
</evidence>
<dbReference type="OrthoDB" id="9759366at2"/>
<comment type="function">
    <text evidence="7">Involved in the regulation of glutamine synthetase GlnA, a key enzyme in the process to assimilate ammonia. When cellular nitrogen levels are high, the C-terminal adenylyl transferase (AT) inactivates GlnA by covalent transfer of an adenylyl group from ATP to specific tyrosine residue of GlnA, thus reducing its activity. Conversely, when nitrogen levels are low, the N-terminal adenylyl removase (AR) activates GlnA by removing the adenylyl group by phosphorolysis, increasing its activity. The regulatory region of GlnE binds the signal transduction protein PII (GlnB) which indicates the nitrogen status of the cell.</text>
</comment>
<evidence type="ECO:0000256" key="5">
    <source>
        <dbReference type="ARBA" id="ARBA00022842"/>
    </source>
</evidence>
<dbReference type="Gene3D" id="3.30.460.10">
    <property type="entry name" value="Beta Polymerase, domain 2"/>
    <property type="match status" value="2"/>
</dbReference>
<dbReference type="NCBIfam" id="NF008292">
    <property type="entry name" value="PRK11072.1"/>
    <property type="match status" value="1"/>
</dbReference>
<dbReference type="InterPro" id="IPR043519">
    <property type="entry name" value="NT_sf"/>
</dbReference>
<dbReference type="GO" id="GO:0000287">
    <property type="term" value="F:magnesium ion binding"/>
    <property type="evidence" value="ECO:0007669"/>
    <property type="project" value="UniProtKB-UniRule"/>
</dbReference>
<reference evidence="10 11" key="1">
    <citation type="submission" date="2018-08" db="EMBL/GenBank/DDBJ databases">
        <title>Thalassotalea euphylliae genome.</title>
        <authorList>
            <person name="Summers S."/>
            <person name="Rice S.A."/>
            <person name="Freckelton M.L."/>
            <person name="Nedved B.T."/>
            <person name="Hadfield M.G."/>
        </authorList>
    </citation>
    <scope>NUCLEOTIDE SEQUENCE [LARGE SCALE GENOMIC DNA]</scope>
    <source>
        <strain evidence="10 11">H1</strain>
    </source>
</reference>
<feature type="domain" description="PII-uridylyltransferase/Glutamine-synthetase adenylyltransferase" evidence="9">
    <location>
        <begin position="834"/>
        <end position="931"/>
    </location>
</feature>
<dbReference type="PANTHER" id="PTHR30621">
    <property type="entry name" value="GLUTAMINE SYNTHETASE ADENYLYLTRANSFERASE"/>
    <property type="match status" value="1"/>
</dbReference>
<keyword evidence="5 7" id="KW-0460">Magnesium</keyword>
<dbReference type="FunFam" id="3.30.460.10:FF:000009">
    <property type="entry name" value="Bifunctional glutamine synthetase adenylyltransferase/adenylyl-removing enzyme"/>
    <property type="match status" value="1"/>
</dbReference>
<keyword evidence="10" id="KW-0436">Ligase</keyword>
<feature type="domain" description="Glutamate-ammonia ligase adenylyltransferase repeated" evidence="8">
    <location>
        <begin position="46"/>
        <end position="285"/>
    </location>
</feature>
<sequence>MPNLSIPTDPLFQHSASLSQLAEHRAQQLIENHKNAIDGLDGQAFEALVNAVCLSDFVYRVFEQQPAAIAQIFSDDKLSITELPNYLAELTSLLASVDNEEAMHRTLRQYRQRVMAHIAAADMVGQVALEVSLSRLTALADALILAALNWLTDFCQTRWGIPHSDDGQVQQLIVYGMGKLGGGELNFSSDIDLIFVYPQTGETRGARKSLDNHTFFTRLGQKLITALNQQTADGFVYRVDMRLRPFGESGPLVLSFAALEDYYQEQGRDWERYAMLKARPIGDSPYHVQLSNLLRPFVYRRYIDFSVIESLRKMKLMISQEVRRKQLTHNIKLGAGGIREVEFIVQVFQLIRGGRIKALQQRNLLTALPLLVENEVMPAQSAQVLAAAYCFLRRVENVLQAIDDQQTQTLPDDELNQARLIQVLGFVDWLVFMAALTAHLEVVHEEFNHLIGEATPNHEDVDADWQTLWLDNWSDDSHFSWQQDIATNWQQATTWQGLYNFKQELEKHPIGQRGRQVLDRLMPRVLSHIHTSSGGEYVLARVLQVVQKIASRTVYLELLFENDGALRHLISLCEQSHWISEYIAKFPILLDELIDPKLLHNPPPLSGYASELQQTMLRIPEEDVETQMNGLRHFKQAQQLRIAAADISGVLPLMKVSDHLTALAETIIAEVIQQAWHQLVTRFGQPRSTLGTDHKGLGVIGYGKMGGIELGYGSDLDLVFVHDCPLNDVTDGAREIAASQFYVKLAQKVMHIFNTRMSSGILYELDMRLRPSGNSGVLVIHVDSFAQYQQNEAWTWEHQALVRARPVFGHQHIVERFAAIRKQVLTSNRNRDELKSQVVAMREKMRAHIDTSSTQCIDIKHGVGGLVDIEFLTQFLVLNYSQQFPLLAQYSDNIRIINDLAQVEILTAQEADQLTESYCSLRNASHRAVLQDDKGLLTQSQFEQMSGSVATIWQRILGNPA</sequence>
<dbReference type="GO" id="GO:0000820">
    <property type="term" value="P:regulation of glutamine family amino acid metabolic process"/>
    <property type="evidence" value="ECO:0007669"/>
    <property type="project" value="UniProtKB-UniRule"/>
</dbReference>
<evidence type="ECO:0000256" key="4">
    <source>
        <dbReference type="ARBA" id="ARBA00022840"/>
    </source>
</evidence>
<feature type="region of interest" description="Adenylyl transferase" evidence="7">
    <location>
        <begin position="469"/>
        <end position="961"/>
    </location>
</feature>